<sequence>MRACDLLADLPSVGFDASVTDAASGPDDPAHAGFFPRVLDTVCEAITA</sequence>
<evidence type="ECO:0000313" key="2">
    <source>
        <dbReference type="Proteomes" id="UP001595851"/>
    </source>
</evidence>
<dbReference type="RefSeq" id="WP_379532414.1">
    <property type="nucleotide sequence ID" value="NZ_JBHSBI010000022.1"/>
</dbReference>
<protein>
    <submittedName>
        <fullName evidence="1">Uncharacterized protein</fullName>
    </submittedName>
</protein>
<keyword evidence="2" id="KW-1185">Reference proteome</keyword>
<accession>A0ABV8GK15</accession>
<reference evidence="2" key="1">
    <citation type="journal article" date="2019" name="Int. J. Syst. Evol. Microbiol.">
        <title>The Global Catalogue of Microorganisms (GCM) 10K type strain sequencing project: providing services to taxonomists for standard genome sequencing and annotation.</title>
        <authorList>
            <consortium name="The Broad Institute Genomics Platform"/>
            <consortium name="The Broad Institute Genome Sequencing Center for Infectious Disease"/>
            <person name="Wu L."/>
            <person name="Ma J."/>
        </authorList>
    </citation>
    <scope>NUCLEOTIDE SEQUENCE [LARGE SCALE GENOMIC DNA]</scope>
    <source>
        <strain evidence="2">TBRC 1276</strain>
    </source>
</reference>
<evidence type="ECO:0000313" key="1">
    <source>
        <dbReference type="EMBL" id="MFC4012509.1"/>
    </source>
</evidence>
<dbReference type="EMBL" id="JBHSBI010000022">
    <property type="protein sequence ID" value="MFC4012509.1"/>
    <property type="molecule type" value="Genomic_DNA"/>
</dbReference>
<gene>
    <name evidence="1" type="ORF">ACFOY2_35105</name>
</gene>
<dbReference type="Proteomes" id="UP001595851">
    <property type="component" value="Unassembled WGS sequence"/>
</dbReference>
<organism evidence="1 2">
    <name type="scientific">Nonomuraea purpurea</name>
    <dbReference type="NCBI Taxonomy" id="1849276"/>
    <lineage>
        <taxon>Bacteria</taxon>
        <taxon>Bacillati</taxon>
        <taxon>Actinomycetota</taxon>
        <taxon>Actinomycetes</taxon>
        <taxon>Streptosporangiales</taxon>
        <taxon>Streptosporangiaceae</taxon>
        <taxon>Nonomuraea</taxon>
    </lineage>
</organism>
<name>A0ABV8GK15_9ACTN</name>
<comment type="caution">
    <text evidence="1">The sequence shown here is derived from an EMBL/GenBank/DDBJ whole genome shotgun (WGS) entry which is preliminary data.</text>
</comment>
<proteinExistence type="predicted"/>